<dbReference type="PRINTS" id="PR01035">
    <property type="entry name" value="TCRTETA"/>
</dbReference>
<feature type="transmembrane region" description="Helical" evidence="7">
    <location>
        <begin position="101"/>
        <end position="120"/>
    </location>
</feature>
<evidence type="ECO:0000256" key="3">
    <source>
        <dbReference type="ARBA" id="ARBA00022475"/>
    </source>
</evidence>
<name>A0AAE9YT10_9GAMM</name>
<dbReference type="Gene3D" id="1.20.1250.20">
    <property type="entry name" value="MFS general substrate transporter like domains"/>
    <property type="match status" value="1"/>
</dbReference>
<gene>
    <name evidence="9" type="ORF">SG35_003605</name>
</gene>
<dbReference type="InterPro" id="IPR036259">
    <property type="entry name" value="MFS_trans_sf"/>
</dbReference>
<feature type="transmembrane region" description="Helical" evidence="7">
    <location>
        <begin position="77"/>
        <end position="95"/>
    </location>
</feature>
<evidence type="ECO:0000256" key="6">
    <source>
        <dbReference type="ARBA" id="ARBA00023136"/>
    </source>
</evidence>
<evidence type="ECO:0000313" key="9">
    <source>
        <dbReference type="EMBL" id="WDD99768.1"/>
    </source>
</evidence>
<evidence type="ECO:0000259" key="8">
    <source>
        <dbReference type="PROSITE" id="PS50850"/>
    </source>
</evidence>
<reference evidence="9 10" key="2">
    <citation type="journal article" date="2022" name="Mar. Drugs">
        <title>Bioassay-Guided Fractionation Leads to the Detection of Cholic Acid Generated by the Rare Thalassomonas sp.</title>
        <authorList>
            <person name="Pheiffer F."/>
            <person name="Schneider Y.K."/>
            <person name="Hansen E.H."/>
            <person name="Andersen J.H."/>
            <person name="Isaksson J."/>
            <person name="Busche T."/>
            <person name="R C."/>
            <person name="Kalinowski J."/>
            <person name="Zyl L.V."/>
            <person name="Trindade M."/>
        </authorList>
    </citation>
    <scope>NUCLEOTIDE SEQUENCE [LARGE SCALE GENOMIC DNA]</scope>
    <source>
        <strain evidence="9 10">A5K-106</strain>
    </source>
</reference>
<dbReference type="GO" id="GO:0022857">
    <property type="term" value="F:transmembrane transporter activity"/>
    <property type="evidence" value="ECO:0007669"/>
    <property type="project" value="InterPro"/>
</dbReference>
<evidence type="ECO:0000256" key="4">
    <source>
        <dbReference type="ARBA" id="ARBA00022692"/>
    </source>
</evidence>
<comment type="subcellular location">
    <subcellularLocation>
        <location evidence="1">Cell membrane</location>
        <topology evidence="1">Multi-pass membrane protein</topology>
    </subcellularLocation>
</comment>
<dbReference type="InterPro" id="IPR020846">
    <property type="entry name" value="MFS_dom"/>
</dbReference>
<dbReference type="RefSeq" id="WP_044834159.1">
    <property type="nucleotide sequence ID" value="NZ_CP059735.1"/>
</dbReference>
<feature type="transmembrane region" description="Helical" evidence="7">
    <location>
        <begin position="45"/>
        <end position="65"/>
    </location>
</feature>
<feature type="transmembrane region" description="Helical" evidence="7">
    <location>
        <begin position="140"/>
        <end position="157"/>
    </location>
</feature>
<dbReference type="SUPFAM" id="SSF103473">
    <property type="entry name" value="MFS general substrate transporter"/>
    <property type="match status" value="1"/>
</dbReference>
<feature type="transmembrane region" description="Helical" evidence="7">
    <location>
        <begin position="239"/>
        <end position="264"/>
    </location>
</feature>
<dbReference type="EMBL" id="CP059735">
    <property type="protein sequence ID" value="WDD99768.1"/>
    <property type="molecule type" value="Genomic_DNA"/>
</dbReference>
<dbReference type="InterPro" id="IPR001958">
    <property type="entry name" value="Tet-R_TetA/multi-R_MdtG-like"/>
</dbReference>
<sequence length="406" mass="42831">MKQSAYQLKLLLFCQFLATFGLMVLIPVMPLYLTKLTASNSSATLWASFALAAPAIGSLLTAPLIGRLADSWGHRRVLFLSLSAFGCSLLMMSYASSMMVFIAARVLLGFSGISVAITSYTMHTVSASARGQALGKQQSAVAAACLSGPLLGGIFMDKWGMELLLNLTAALTCITLLVAALLLRHVPEHAVSGSRQPLPSKWYLRRDNLAWLGAGILAQAGAFSLVTCFALYISEQQSLALPVATTTGMLHALAWTGTFLAGAYWGKRNDLGKAGINFILASAVCGIAIGLLIWADVLWQFALLRLLQGLCFAALIPSVMYSLCQSCPDHPGQVTGTAKSALVLGQLAGPLAVAAIYPFWGANGALLMTAGLFIGGSLLLIINKYLALALKPQASGSKTQLSKVIE</sequence>
<feature type="transmembrane region" description="Helical" evidence="7">
    <location>
        <begin position="301"/>
        <end position="321"/>
    </location>
</feature>
<evidence type="ECO:0000256" key="1">
    <source>
        <dbReference type="ARBA" id="ARBA00004651"/>
    </source>
</evidence>
<dbReference type="InterPro" id="IPR011701">
    <property type="entry name" value="MFS"/>
</dbReference>
<evidence type="ECO:0000313" key="10">
    <source>
        <dbReference type="Proteomes" id="UP000032568"/>
    </source>
</evidence>
<evidence type="ECO:0000256" key="5">
    <source>
        <dbReference type="ARBA" id="ARBA00022989"/>
    </source>
</evidence>
<keyword evidence="5 7" id="KW-1133">Transmembrane helix</keyword>
<keyword evidence="4 7" id="KW-0812">Transmembrane</keyword>
<protein>
    <submittedName>
        <fullName evidence="9">MFS transporter</fullName>
    </submittedName>
</protein>
<feature type="transmembrane region" description="Helical" evidence="7">
    <location>
        <begin position="341"/>
        <end position="360"/>
    </location>
</feature>
<feature type="transmembrane region" description="Helical" evidence="7">
    <location>
        <begin position="12"/>
        <end position="33"/>
    </location>
</feature>
<keyword evidence="2" id="KW-0813">Transport</keyword>
<reference evidence="9 10" key="1">
    <citation type="journal article" date="2015" name="Genome Announc.">
        <title>Draft Genome Sequences of Marine Isolates of Thalassomonas viridans and Thalassomonas actiniarum.</title>
        <authorList>
            <person name="Olonade I."/>
            <person name="van Zyl L.J."/>
            <person name="Trindade M."/>
        </authorList>
    </citation>
    <scope>NUCLEOTIDE SEQUENCE [LARGE SCALE GENOMIC DNA]</scope>
    <source>
        <strain evidence="9 10">A5K-106</strain>
    </source>
</reference>
<dbReference type="KEGG" id="tact:SG35_003605"/>
<evidence type="ECO:0000256" key="7">
    <source>
        <dbReference type="SAM" id="Phobius"/>
    </source>
</evidence>
<dbReference type="PROSITE" id="PS50850">
    <property type="entry name" value="MFS"/>
    <property type="match status" value="1"/>
</dbReference>
<evidence type="ECO:0000256" key="2">
    <source>
        <dbReference type="ARBA" id="ARBA00022448"/>
    </source>
</evidence>
<dbReference type="AlphaFoldDB" id="A0AAE9YT10"/>
<keyword evidence="3" id="KW-1003">Cell membrane</keyword>
<keyword evidence="10" id="KW-1185">Reference proteome</keyword>
<feature type="domain" description="Major facilitator superfamily (MFS) profile" evidence="8">
    <location>
        <begin position="7"/>
        <end position="395"/>
    </location>
</feature>
<feature type="transmembrane region" description="Helical" evidence="7">
    <location>
        <begin position="276"/>
        <end position="295"/>
    </location>
</feature>
<dbReference type="Proteomes" id="UP000032568">
    <property type="component" value="Chromosome"/>
</dbReference>
<dbReference type="PANTHER" id="PTHR43414:SF6">
    <property type="entry name" value="MULTIDRUG RESISTANCE PROTEIN MDTG"/>
    <property type="match status" value="1"/>
</dbReference>
<dbReference type="Pfam" id="PF07690">
    <property type="entry name" value="MFS_1"/>
    <property type="match status" value="1"/>
</dbReference>
<feature type="transmembrane region" description="Helical" evidence="7">
    <location>
        <begin position="163"/>
        <end position="183"/>
    </location>
</feature>
<accession>A0AAE9YT10</accession>
<keyword evidence="6 7" id="KW-0472">Membrane</keyword>
<organism evidence="9 10">
    <name type="scientific">Thalassomonas actiniarum</name>
    <dbReference type="NCBI Taxonomy" id="485447"/>
    <lineage>
        <taxon>Bacteria</taxon>
        <taxon>Pseudomonadati</taxon>
        <taxon>Pseudomonadota</taxon>
        <taxon>Gammaproteobacteria</taxon>
        <taxon>Alteromonadales</taxon>
        <taxon>Colwelliaceae</taxon>
        <taxon>Thalassomonas</taxon>
    </lineage>
</organism>
<feature type="transmembrane region" description="Helical" evidence="7">
    <location>
        <begin position="366"/>
        <end position="388"/>
    </location>
</feature>
<proteinExistence type="predicted"/>
<feature type="transmembrane region" description="Helical" evidence="7">
    <location>
        <begin position="209"/>
        <end position="233"/>
    </location>
</feature>
<dbReference type="GO" id="GO:0005886">
    <property type="term" value="C:plasma membrane"/>
    <property type="evidence" value="ECO:0007669"/>
    <property type="project" value="UniProtKB-SubCell"/>
</dbReference>
<dbReference type="PANTHER" id="PTHR43414">
    <property type="entry name" value="MULTIDRUG RESISTANCE PROTEIN MDTG"/>
    <property type="match status" value="1"/>
</dbReference>